<sequence>MATFKSSPLGIPNGKIGDVIFYERNGKLICKQAGVPGSQTELQKANCQAMAVTTKLLSPILKFINIGFGQQVKGIDKNPHNLAVSYHKKHALKGVYPNIRVDFTKVIVSQGELAQITDMKFRQTATGLQFNWDPKLKFKAEEYDDQVMILIYYTARKKADQYLNAARRSEGAHFIAMDEEDLDSPLAVYISLKSADGAKISDSMYLGMLNQPLERLAMSAEMTAMDVKYEEKRKINDLKSRLTQVTKLYIQQLTEIQKGERIEDKAFIALEANYLTLKSSIRHISETLDPQKDSSKLLDN</sequence>
<gene>
    <name evidence="1" type="ORF">GM920_14435</name>
</gene>
<organism evidence="1 2">
    <name type="scientific">Pedobacter gandavensis</name>
    <dbReference type="NCBI Taxonomy" id="2679963"/>
    <lineage>
        <taxon>Bacteria</taxon>
        <taxon>Pseudomonadati</taxon>
        <taxon>Bacteroidota</taxon>
        <taxon>Sphingobacteriia</taxon>
        <taxon>Sphingobacteriales</taxon>
        <taxon>Sphingobacteriaceae</taxon>
        <taxon>Pedobacter</taxon>
    </lineage>
</organism>
<protein>
    <submittedName>
        <fullName evidence="1">Uncharacterized protein</fullName>
    </submittedName>
</protein>
<keyword evidence="2" id="KW-1185">Reference proteome</keyword>
<evidence type="ECO:0000313" key="2">
    <source>
        <dbReference type="Proteomes" id="UP000636110"/>
    </source>
</evidence>
<comment type="caution">
    <text evidence="1">The sequence shown here is derived from an EMBL/GenBank/DDBJ whole genome shotgun (WGS) entry which is preliminary data.</text>
</comment>
<evidence type="ECO:0000313" key="1">
    <source>
        <dbReference type="EMBL" id="MBB2150096.1"/>
    </source>
</evidence>
<dbReference type="EMBL" id="WNXC01000005">
    <property type="protein sequence ID" value="MBB2150096.1"/>
    <property type="molecule type" value="Genomic_DNA"/>
</dbReference>
<reference evidence="1 2" key="1">
    <citation type="submission" date="2019-11" db="EMBL/GenBank/DDBJ databases">
        <title>Description of Pedobacter sp. LMG 31462T.</title>
        <authorList>
            <person name="Carlier A."/>
            <person name="Qi S."/>
            <person name="Vandamme P."/>
        </authorList>
    </citation>
    <scope>NUCLEOTIDE SEQUENCE [LARGE SCALE GENOMIC DNA]</scope>
    <source>
        <strain evidence="1 2">LMG 31462</strain>
    </source>
</reference>
<name>A0ABR6EXW7_9SPHI</name>
<dbReference type="Pfam" id="PF19781">
    <property type="entry name" value="DUF6266"/>
    <property type="match status" value="1"/>
</dbReference>
<accession>A0ABR6EXW7</accession>
<dbReference type="Proteomes" id="UP000636110">
    <property type="component" value="Unassembled WGS sequence"/>
</dbReference>
<dbReference type="RefSeq" id="WP_182958631.1">
    <property type="nucleotide sequence ID" value="NZ_WNXC01000005.1"/>
</dbReference>
<proteinExistence type="predicted"/>
<dbReference type="InterPro" id="IPR046233">
    <property type="entry name" value="DUF6266"/>
</dbReference>